<dbReference type="AlphaFoldDB" id="I2C7W6"/>
<dbReference type="InterPro" id="IPR038705">
    <property type="entry name" value="YabP_sf"/>
</dbReference>
<sequence>MKGGSFFMGQRKNRVKAWLTRALEIPPDVMMDLPRITMVGRLHIYIENHRGLLLFSEEEVRLMLKQGQCIISGKNLVIKAILPEEILLEGTIDHVRYVDS</sequence>
<dbReference type="Gene3D" id="2.60.40.2000">
    <property type="match status" value="1"/>
</dbReference>
<dbReference type="NCBIfam" id="TIGR02856">
    <property type="entry name" value="spore_yqfC"/>
    <property type="match status" value="1"/>
</dbReference>
<dbReference type="KEGG" id="bqy:MUS_2832"/>
<dbReference type="InterPro" id="IPR022476">
    <property type="entry name" value="Spore_YabP/YqfC"/>
</dbReference>
<organism evidence="1 2">
    <name type="scientific">Bacillus amyloliquefaciens (strain Y2)</name>
    <name type="common">Bacillus amyloliquefaciens subsp. plantarum (strain B9601-Y2)</name>
    <dbReference type="NCBI Taxonomy" id="1155777"/>
    <lineage>
        <taxon>Bacteria</taxon>
        <taxon>Bacillati</taxon>
        <taxon>Bacillota</taxon>
        <taxon>Bacilli</taxon>
        <taxon>Bacillales</taxon>
        <taxon>Bacillaceae</taxon>
        <taxon>Bacillus</taxon>
        <taxon>Bacillus amyloliquefaciens group</taxon>
    </lineage>
</organism>
<accession>I2C7W6</accession>
<evidence type="ECO:0000313" key="1">
    <source>
        <dbReference type="EMBL" id="AFJ62740.1"/>
    </source>
</evidence>
<proteinExistence type="predicted"/>
<dbReference type="Proteomes" id="UP000002878">
    <property type="component" value="Chromosome"/>
</dbReference>
<reference evidence="1 2" key="1">
    <citation type="journal article" date="2012" name="J. Biotechnol.">
        <title>Genome sequence of the plant growth promoting strain Bacillus amyloliquefaciens subsp. plantarum B9601-Y2 and expression of mersacidin and other secondary metabolites.</title>
        <authorList>
            <person name="He P."/>
            <person name="Hao K."/>
            <person name="Blom J."/>
            <person name="Ruckert C."/>
            <person name="Vater J."/>
            <person name="Mao Z."/>
            <person name="Wu Y."/>
            <person name="Hou M."/>
            <person name="He P."/>
            <person name="He Y."/>
            <person name="Borriss R."/>
        </authorList>
    </citation>
    <scope>NUCLEOTIDE SEQUENCE [LARGE SCALE GENOMIC DNA]</scope>
    <source>
        <strain evidence="1">Y2</strain>
    </source>
</reference>
<dbReference type="Pfam" id="PF07873">
    <property type="entry name" value="YabP"/>
    <property type="match status" value="1"/>
</dbReference>
<evidence type="ECO:0000313" key="2">
    <source>
        <dbReference type="Proteomes" id="UP000002878"/>
    </source>
</evidence>
<protein>
    <recommendedName>
        <fullName evidence="3">Sporulation protein YqfC</fullName>
    </recommendedName>
</protein>
<dbReference type="PATRIC" id="fig|1126211.3.peg.2690"/>
<name>I2C7W6_BACAY</name>
<gene>
    <name evidence="1" type="ORF">MUS_2832</name>
</gene>
<dbReference type="HOGENOM" id="CLU_161222_2_0_9"/>
<dbReference type="InterPro" id="IPR022477">
    <property type="entry name" value="Spore_YqfC"/>
</dbReference>
<evidence type="ECO:0008006" key="3">
    <source>
        <dbReference type="Google" id="ProtNLM"/>
    </source>
</evidence>
<dbReference type="EMBL" id="CP003332">
    <property type="protein sequence ID" value="AFJ62740.1"/>
    <property type="molecule type" value="Genomic_DNA"/>
</dbReference>